<feature type="domain" description="EamA" evidence="7">
    <location>
        <begin position="185"/>
        <end position="312"/>
    </location>
</feature>
<keyword evidence="4 6" id="KW-0472">Membrane</keyword>
<feature type="transmembrane region" description="Helical" evidence="6">
    <location>
        <begin position="241"/>
        <end position="261"/>
    </location>
</feature>
<feature type="transmembrane region" description="Helical" evidence="6">
    <location>
        <begin position="273"/>
        <end position="290"/>
    </location>
</feature>
<dbReference type="EMBL" id="MCFI01000010">
    <property type="protein sequence ID" value="ORY81874.1"/>
    <property type="molecule type" value="Genomic_DNA"/>
</dbReference>
<feature type="region of interest" description="Disordered" evidence="5">
    <location>
        <begin position="324"/>
        <end position="361"/>
    </location>
</feature>
<dbReference type="AlphaFoldDB" id="A0A1Y2FEN6"/>
<comment type="subcellular location">
    <subcellularLocation>
        <location evidence="1">Membrane</location>
        <topology evidence="1">Multi-pass membrane protein</topology>
    </subcellularLocation>
</comment>
<feature type="transmembrane region" description="Helical" evidence="6">
    <location>
        <begin position="179"/>
        <end position="199"/>
    </location>
</feature>
<feature type="transmembrane region" description="Helical" evidence="6">
    <location>
        <begin position="116"/>
        <end position="134"/>
    </location>
</feature>
<evidence type="ECO:0000256" key="4">
    <source>
        <dbReference type="ARBA" id="ARBA00023136"/>
    </source>
</evidence>
<keyword evidence="3 6" id="KW-1133">Transmembrane helix</keyword>
<dbReference type="SUPFAM" id="SSF103481">
    <property type="entry name" value="Multidrug resistance efflux transporter EmrE"/>
    <property type="match status" value="2"/>
</dbReference>
<evidence type="ECO:0000313" key="8">
    <source>
        <dbReference type="EMBL" id="ORY81874.1"/>
    </source>
</evidence>
<evidence type="ECO:0000256" key="3">
    <source>
        <dbReference type="ARBA" id="ARBA00022989"/>
    </source>
</evidence>
<gene>
    <name evidence="8" type="ORF">BCR37DRAFT_347640</name>
</gene>
<feature type="transmembrane region" description="Helical" evidence="6">
    <location>
        <begin position="296"/>
        <end position="314"/>
    </location>
</feature>
<feature type="compositionally biased region" description="Low complexity" evidence="5">
    <location>
        <begin position="337"/>
        <end position="349"/>
    </location>
</feature>
<dbReference type="PANTHER" id="PTHR22911:SF6">
    <property type="entry name" value="SOLUTE CARRIER FAMILY 35 MEMBER G1"/>
    <property type="match status" value="1"/>
</dbReference>
<keyword evidence="2 6" id="KW-0812">Transmembrane</keyword>
<dbReference type="Proteomes" id="UP000193685">
    <property type="component" value="Unassembled WGS sequence"/>
</dbReference>
<sequence length="361" mass="39214">MQARIESVRDFVKRNQGLLLIALSQFFFSSMNVWAKLLTDVKPPAVPVSTFQLIFVRMSLTYVCAVIYMVTQKVDDWFLGPKEVRGLLVLRSCVGFLGLFSIYFSLRYLPLSDATVLTFLVPCCTLVMGFFFLGEGFSKKEAVAGLIALGGVVFIARPVDLFGGSSHDVEGETTNAQRLTAVGVSLLGVLGASAAYVTIRRIGKRAHALISVSMFSLCSCLISLIGLIVTRQAVVVPKGKGMLYLLLMGLAGFVAQFLLTMGLQREKAGRGSSALYLQLLFAVVWEKVIFDTTPDIWSGIGILLILASTLYVALSTQAKVVVPESSPEEQVLRRDSSSSSQGTIVSSEGELAEGRRREEAI</sequence>
<evidence type="ECO:0000256" key="6">
    <source>
        <dbReference type="SAM" id="Phobius"/>
    </source>
</evidence>
<evidence type="ECO:0000256" key="2">
    <source>
        <dbReference type="ARBA" id="ARBA00022692"/>
    </source>
</evidence>
<evidence type="ECO:0000256" key="5">
    <source>
        <dbReference type="SAM" id="MobiDB-lite"/>
    </source>
</evidence>
<proteinExistence type="predicted"/>
<organism evidence="8 9">
    <name type="scientific">Protomyces lactucae-debilis</name>
    <dbReference type="NCBI Taxonomy" id="2754530"/>
    <lineage>
        <taxon>Eukaryota</taxon>
        <taxon>Fungi</taxon>
        <taxon>Dikarya</taxon>
        <taxon>Ascomycota</taxon>
        <taxon>Taphrinomycotina</taxon>
        <taxon>Taphrinomycetes</taxon>
        <taxon>Taphrinales</taxon>
        <taxon>Protomycetaceae</taxon>
        <taxon>Protomyces</taxon>
    </lineage>
</organism>
<evidence type="ECO:0000313" key="9">
    <source>
        <dbReference type="Proteomes" id="UP000193685"/>
    </source>
</evidence>
<dbReference type="RefSeq" id="XP_040725008.1">
    <property type="nucleotide sequence ID" value="XM_040867782.1"/>
</dbReference>
<evidence type="ECO:0000259" key="7">
    <source>
        <dbReference type="Pfam" id="PF00892"/>
    </source>
</evidence>
<reference evidence="8 9" key="1">
    <citation type="submission" date="2016-07" db="EMBL/GenBank/DDBJ databases">
        <title>Pervasive Adenine N6-methylation of Active Genes in Fungi.</title>
        <authorList>
            <consortium name="DOE Joint Genome Institute"/>
            <person name="Mondo S.J."/>
            <person name="Dannebaum R.O."/>
            <person name="Kuo R.C."/>
            <person name="Labutti K."/>
            <person name="Haridas S."/>
            <person name="Kuo A."/>
            <person name="Salamov A."/>
            <person name="Ahrendt S.R."/>
            <person name="Lipzen A."/>
            <person name="Sullivan W."/>
            <person name="Andreopoulos W.B."/>
            <person name="Clum A."/>
            <person name="Lindquist E."/>
            <person name="Daum C."/>
            <person name="Ramamoorthy G.K."/>
            <person name="Gryganskyi A."/>
            <person name="Culley D."/>
            <person name="Magnuson J.K."/>
            <person name="James T.Y."/>
            <person name="O'Malley M.A."/>
            <person name="Stajich J.E."/>
            <person name="Spatafora J.W."/>
            <person name="Visel A."/>
            <person name="Grigoriev I.V."/>
        </authorList>
    </citation>
    <scope>NUCLEOTIDE SEQUENCE [LARGE SCALE GENOMIC DNA]</scope>
    <source>
        <strain evidence="8 9">12-1054</strain>
    </source>
</reference>
<feature type="transmembrane region" description="Helical" evidence="6">
    <location>
        <begin position="206"/>
        <end position="229"/>
    </location>
</feature>
<dbReference type="Pfam" id="PF00892">
    <property type="entry name" value="EamA"/>
    <property type="match status" value="2"/>
</dbReference>
<accession>A0A1Y2FEN6</accession>
<dbReference type="GeneID" id="63784381"/>
<dbReference type="OrthoDB" id="306876at2759"/>
<dbReference type="GO" id="GO:0016020">
    <property type="term" value="C:membrane"/>
    <property type="evidence" value="ECO:0007669"/>
    <property type="project" value="UniProtKB-SubCell"/>
</dbReference>
<dbReference type="STRING" id="56484.A0A1Y2FEN6"/>
<comment type="caution">
    <text evidence="8">The sequence shown here is derived from an EMBL/GenBank/DDBJ whole genome shotgun (WGS) entry which is preliminary data.</text>
</comment>
<evidence type="ECO:0000256" key="1">
    <source>
        <dbReference type="ARBA" id="ARBA00004141"/>
    </source>
</evidence>
<feature type="transmembrane region" description="Helical" evidence="6">
    <location>
        <begin position="83"/>
        <end position="104"/>
    </location>
</feature>
<feature type="compositionally biased region" description="Basic and acidic residues" evidence="5">
    <location>
        <begin position="352"/>
        <end position="361"/>
    </location>
</feature>
<feature type="transmembrane region" description="Helical" evidence="6">
    <location>
        <begin position="51"/>
        <end position="71"/>
    </location>
</feature>
<dbReference type="InterPro" id="IPR000620">
    <property type="entry name" value="EamA_dom"/>
</dbReference>
<dbReference type="InterPro" id="IPR037185">
    <property type="entry name" value="EmrE-like"/>
</dbReference>
<name>A0A1Y2FEN6_PROLT</name>
<dbReference type="PANTHER" id="PTHR22911">
    <property type="entry name" value="ACYL-MALONYL CONDENSING ENZYME-RELATED"/>
    <property type="match status" value="1"/>
</dbReference>
<feature type="domain" description="EamA" evidence="7">
    <location>
        <begin position="17"/>
        <end position="156"/>
    </location>
</feature>
<dbReference type="OMA" id="PIASCYV"/>
<protein>
    <submittedName>
        <fullName evidence="8">Integral membrane protein DUF6</fullName>
    </submittedName>
</protein>
<feature type="transmembrane region" description="Helical" evidence="6">
    <location>
        <begin position="141"/>
        <end position="159"/>
    </location>
</feature>
<keyword evidence="9" id="KW-1185">Reference proteome</keyword>